<proteinExistence type="predicted"/>
<evidence type="ECO:0000313" key="2">
    <source>
        <dbReference type="EMBL" id="ATE77720.1"/>
    </source>
</evidence>
<feature type="transmembrane region" description="Helical" evidence="1">
    <location>
        <begin position="21"/>
        <end position="41"/>
    </location>
</feature>
<dbReference type="RefSeq" id="WP_028940612.1">
    <property type="nucleotide sequence ID" value="NZ_CP023466.1"/>
</dbReference>
<evidence type="ECO:0000256" key="1">
    <source>
        <dbReference type="SAM" id="Phobius"/>
    </source>
</evidence>
<name>A0AB33EBU6_9PSED</name>
<dbReference type="AlphaFoldDB" id="A0AB33EBU6"/>
<sequence>MVDHVSRKQPAARIVTSRLGKLAAVTAALVIAALVTGFVWWPRSPINLATAGSEATNSLVDRWQAGEVAVLVRHAERCDQSSNPCLGPADGITRVGSEAATAVGQGFMQLGMTQTDVLSSPATRTAQTSRYMFGKDAMTQEWLVSCGKTLRNDVVAHKQAHRNLVLVTHSGCISDFEAQTGFERATTSKYGSALFVQIAADGQPQVLGIVNATDWQTLLHGKALKQ</sequence>
<gene>
    <name evidence="2" type="ORF">CNN82_15245</name>
</gene>
<keyword evidence="1" id="KW-1133">Transmembrane helix</keyword>
<accession>A0AB33EBU6</accession>
<keyword evidence="1" id="KW-0812">Transmembrane</keyword>
<dbReference type="EMBL" id="CP023466">
    <property type="protein sequence ID" value="ATE77720.1"/>
    <property type="molecule type" value="Genomic_DNA"/>
</dbReference>
<dbReference type="CDD" id="cd07040">
    <property type="entry name" value="HP"/>
    <property type="match status" value="1"/>
</dbReference>
<evidence type="ECO:0000313" key="3">
    <source>
        <dbReference type="Proteomes" id="UP000218385"/>
    </source>
</evidence>
<dbReference type="SUPFAM" id="SSF53254">
    <property type="entry name" value="Phosphoglycerate mutase-like"/>
    <property type="match status" value="1"/>
</dbReference>
<dbReference type="Gene3D" id="3.40.50.1240">
    <property type="entry name" value="Phosphoglycerate mutase-like"/>
    <property type="match status" value="1"/>
</dbReference>
<reference evidence="2 3" key="1">
    <citation type="submission" date="2017-09" db="EMBL/GenBank/DDBJ databases">
        <title>Complete Genome sequence of Lysobacter capsici KNU-15.</title>
        <authorList>
            <person name="Kim M.-C."/>
            <person name="Yi H."/>
            <person name="Lee D.-W."/>
            <person name="Shin J.-H."/>
        </authorList>
    </citation>
    <scope>NUCLEOTIDE SEQUENCE [LARGE SCALE GENOMIC DNA]</scope>
    <source>
        <strain evidence="2 3">KNU-15</strain>
    </source>
</reference>
<dbReference type="Proteomes" id="UP000218385">
    <property type="component" value="Chromosome"/>
</dbReference>
<protein>
    <submittedName>
        <fullName evidence="2">Histidine phosphatase family protein</fullName>
    </submittedName>
</protein>
<dbReference type="InterPro" id="IPR029033">
    <property type="entry name" value="His_PPase_superfam"/>
</dbReference>
<organism evidence="2 3">
    <name type="scientific">Pseudomonas frederiksbergensis</name>
    <dbReference type="NCBI Taxonomy" id="104087"/>
    <lineage>
        <taxon>Bacteria</taxon>
        <taxon>Pseudomonadati</taxon>
        <taxon>Pseudomonadota</taxon>
        <taxon>Gammaproteobacteria</taxon>
        <taxon>Pseudomonadales</taxon>
        <taxon>Pseudomonadaceae</taxon>
        <taxon>Pseudomonas</taxon>
    </lineage>
</organism>
<keyword evidence="1" id="KW-0472">Membrane</keyword>